<name>A0A511CFX0_9FLAO</name>
<evidence type="ECO:0000313" key="2">
    <source>
        <dbReference type="Proteomes" id="UP000321579"/>
    </source>
</evidence>
<accession>A0A511CFX0</accession>
<dbReference type="RefSeq" id="WP_169817168.1">
    <property type="nucleotide sequence ID" value="NZ_BJVF01000005.1"/>
</dbReference>
<organism evidence="1 2">
    <name type="scientific">Flavobacterium glycines</name>
    <dbReference type="NCBI Taxonomy" id="551990"/>
    <lineage>
        <taxon>Bacteria</taxon>
        <taxon>Pseudomonadati</taxon>
        <taxon>Bacteroidota</taxon>
        <taxon>Flavobacteriia</taxon>
        <taxon>Flavobacteriales</taxon>
        <taxon>Flavobacteriaceae</taxon>
        <taxon>Flavobacterium</taxon>
    </lineage>
</organism>
<dbReference type="Proteomes" id="UP000321579">
    <property type="component" value="Unassembled WGS sequence"/>
</dbReference>
<gene>
    <name evidence="1" type="ORF">FGL01_22810</name>
</gene>
<reference evidence="1 2" key="1">
    <citation type="submission" date="2019-07" db="EMBL/GenBank/DDBJ databases">
        <title>Whole genome shotgun sequence of Flavobacterium glycines NBRC 105008.</title>
        <authorList>
            <person name="Hosoyama A."/>
            <person name="Uohara A."/>
            <person name="Ohji S."/>
            <person name="Ichikawa N."/>
        </authorList>
    </citation>
    <scope>NUCLEOTIDE SEQUENCE [LARGE SCALE GENOMIC DNA]</scope>
    <source>
        <strain evidence="1 2">NBRC 105008</strain>
    </source>
</reference>
<dbReference type="EMBL" id="BJVF01000005">
    <property type="protein sequence ID" value="GEL11542.1"/>
    <property type="molecule type" value="Genomic_DNA"/>
</dbReference>
<sequence length="50" mass="5764">MTEENPNKYAILFAEKFLRGKSYDFIVSTAEYLKKIAETTCKLPTLTEES</sequence>
<evidence type="ECO:0000313" key="1">
    <source>
        <dbReference type="EMBL" id="GEL11542.1"/>
    </source>
</evidence>
<dbReference type="AlphaFoldDB" id="A0A511CFX0"/>
<protein>
    <submittedName>
        <fullName evidence="1">Uncharacterized protein</fullName>
    </submittedName>
</protein>
<proteinExistence type="predicted"/>
<comment type="caution">
    <text evidence="1">The sequence shown here is derived from an EMBL/GenBank/DDBJ whole genome shotgun (WGS) entry which is preliminary data.</text>
</comment>